<dbReference type="GeneID" id="28831803"/>
<evidence type="ECO:0000259" key="3">
    <source>
        <dbReference type="PROSITE" id="PS51767"/>
    </source>
</evidence>
<protein>
    <submittedName>
        <fullName evidence="4">Acid protease</fullName>
    </submittedName>
</protein>
<reference evidence="4 5" key="1">
    <citation type="submission" date="2015-10" db="EMBL/GenBank/DDBJ databases">
        <title>Full genome of DAOMC 229536 Phialocephala scopiformis, a fungal endophyte of spruce producing the potent anti-insectan compound rugulosin.</title>
        <authorList>
            <consortium name="DOE Joint Genome Institute"/>
            <person name="Walker A.K."/>
            <person name="Frasz S.L."/>
            <person name="Seifert K.A."/>
            <person name="Miller J.D."/>
            <person name="Mondo S.J."/>
            <person name="Labutti K."/>
            <person name="Lipzen A."/>
            <person name="Dockter R."/>
            <person name="Kennedy M."/>
            <person name="Grigoriev I.V."/>
            <person name="Spatafora J.W."/>
        </authorList>
    </citation>
    <scope>NUCLEOTIDE SEQUENCE [LARGE SCALE GENOMIC DNA]</scope>
    <source>
        <strain evidence="4 5">CBS 120377</strain>
    </source>
</reference>
<accession>A0A194XRY4</accession>
<dbReference type="GO" id="GO:0006508">
    <property type="term" value="P:proteolysis"/>
    <property type="evidence" value="ECO:0007669"/>
    <property type="project" value="UniProtKB-KW"/>
</dbReference>
<evidence type="ECO:0000313" key="4">
    <source>
        <dbReference type="EMBL" id="KUJ22953.1"/>
    </source>
</evidence>
<dbReference type="OrthoDB" id="2747330at2759"/>
<keyword evidence="4" id="KW-0378">Hydrolase</keyword>
<name>A0A194XRY4_MOLSC</name>
<dbReference type="Proteomes" id="UP000070700">
    <property type="component" value="Unassembled WGS sequence"/>
</dbReference>
<evidence type="ECO:0000256" key="2">
    <source>
        <dbReference type="PIRSR" id="PIRSR601461-1"/>
    </source>
</evidence>
<evidence type="ECO:0000313" key="5">
    <source>
        <dbReference type="Proteomes" id="UP000070700"/>
    </source>
</evidence>
<gene>
    <name evidence="4" type="ORF">LY89DRAFT_776784</name>
</gene>
<dbReference type="GO" id="GO:0004190">
    <property type="term" value="F:aspartic-type endopeptidase activity"/>
    <property type="evidence" value="ECO:0007669"/>
    <property type="project" value="InterPro"/>
</dbReference>
<dbReference type="InParanoid" id="A0A194XRY4"/>
<dbReference type="PROSITE" id="PS51767">
    <property type="entry name" value="PEPTIDASE_A1"/>
    <property type="match status" value="1"/>
</dbReference>
<dbReference type="PRINTS" id="PR00792">
    <property type="entry name" value="PEPSIN"/>
</dbReference>
<dbReference type="RefSeq" id="XP_018077308.1">
    <property type="nucleotide sequence ID" value="XM_018222077.1"/>
</dbReference>
<feature type="active site" evidence="2">
    <location>
        <position position="54"/>
    </location>
</feature>
<dbReference type="Pfam" id="PF00026">
    <property type="entry name" value="Asp"/>
    <property type="match status" value="1"/>
</dbReference>
<feature type="domain" description="Peptidase A1" evidence="3">
    <location>
        <begin position="36"/>
        <end position="347"/>
    </location>
</feature>
<dbReference type="AlphaFoldDB" id="A0A194XRY4"/>
<dbReference type="PANTHER" id="PTHR47966">
    <property type="entry name" value="BETA-SITE APP-CLEAVING ENZYME, ISOFORM A-RELATED"/>
    <property type="match status" value="1"/>
</dbReference>
<dbReference type="PANTHER" id="PTHR47966:SF2">
    <property type="entry name" value="ASPERGILLOPEPSIN-1-RELATED"/>
    <property type="match status" value="1"/>
</dbReference>
<dbReference type="InterPro" id="IPR001461">
    <property type="entry name" value="Aspartic_peptidase_A1"/>
</dbReference>
<keyword evidence="4" id="KW-0645">Protease</keyword>
<dbReference type="KEGG" id="psco:LY89DRAFT_776784"/>
<dbReference type="SUPFAM" id="SSF50630">
    <property type="entry name" value="Acid proteases"/>
    <property type="match status" value="1"/>
</dbReference>
<dbReference type="Gene3D" id="2.40.70.10">
    <property type="entry name" value="Acid Proteases"/>
    <property type="match status" value="2"/>
</dbReference>
<comment type="similarity">
    <text evidence="1">Belongs to the peptidase A1 family.</text>
</comment>
<dbReference type="InterPro" id="IPR033121">
    <property type="entry name" value="PEPTIDASE_A1"/>
</dbReference>
<dbReference type="InterPro" id="IPR021109">
    <property type="entry name" value="Peptidase_aspartic_dom_sf"/>
</dbReference>
<feature type="non-terminal residue" evidence="4">
    <location>
        <position position="1"/>
    </location>
</feature>
<dbReference type="EMBL" id="KQ947405">
    <property type="protein sequence ID" value="KUJ22953.1"/>
    <property type="molecule type" value="Genomic_DNA"/>
</dbReference>
<organism evidence="4 5">
    <name type="scientific">Mollisia scopiformis</name>
    <name type="common">Conifer needle endophyte fungus</name>
    <name type="synonym">Phialocephala scopiformis</name>
    <dbReference type="NCBI Taxonomy" id="149040"/>
    <lineage>
        <taxon>Eukaryota</taxon>
        <taxon>Fungi</taxon>
        <taxon>Dikarya</taxon>
        <taxon>Ascomycota</taxon>
        <taxon>Pezizomycotina</taxon>
        <taxon>Leotiomycetes</taxon>
        <taxon>Helotiales</taxon>
        <taxon>Mollisiaceae</taxon>
        <taxon>Mollisia</taxon>
    </lineage>
</organism>
<feature type="active site" evidence="2">
    <location>
        <position position="241"/>
    </location>
</feature>
<evidence type="ECO:0000256" key="1">
    <source>
        <dbReference type="ARBA" id="ARBA00007447"/>
    </source>
</evidence>
<proteinExistence type="inferred from homology"/>
<keyword evidence="5" id="KW-1185">Reference proteome</keyword>
<sequence length="352" mass="38424">MPEPLQSAWNRLQSREEPGLATRDNGQTITTSDGLFLFPLRIGSPQQMLNLIFDTGSGDFWVWSWLMPDTQTSGRNYYNGSNSSTATRWQGQSFGVDYSAGSLHGLVWQDAVWVDNIGVGGNPIECAQDVAPFFLNLEGADGVLGLSNAFNDSESPAPQQTWLTWVLPRLPASVFTVALSPKSMGTIDFGFIDSSKYIGTIAYTPVTIIPGTTGGFWAFNWTGFAIGDQKFNYTNIQVMVDTGGNISQLPQSILKKFFAQVKGAYQQSDGGWNFPCASAVPNLTFGVGNSRIVISGKNFIFNPLADGINCYSAVQGTSDGSYVYMNVPFLESIFVVHDYGAMRMGFANRTWT</sequence>